<evidence type="ECO:0000256" key="3">
    <source>
        <dbReference type="ARBA" id="ARBA00022741"/>
    </source>
</evidence>
<dbReference type="GO" id="GO:0005524">
    <property type="term" value="F:ATP binding"/>
    <property type="evidence" value="ECO:0007669"/>
    <property type="project" value="UniProtKB-KW"/>
</dbReference>
<sequence length="119" mass="13469">MAEMLEAVECDMNGVHQISTIKIDGGMTVNELFNQIQSDILGRKIIRPAFTEMTAMGACIAAQIGIGMLSFEELLCREVKEAKAYQPNSTFEERRTRLNIWKDAVRRALHWNTQTNIGH</sequence>
<keyword evidence="2" id="KW-0808">Transferase</keyword>
<dbReference type="InterPro" id="IPR018485">
    <property type="entry name" value="FGGY_C"/>
</dbReference>
<protein>
    <recommendedName>
        <fullName evidence="6">Carbohydrate kinase FGGY C-terminal domain-containing protein</fullName>
    </recommendedName>
</protein>
<dbReference type="Pfam" id="PF02782">
    <property type="entry name" value="FGGY_C"/>
    <property type="match status" value="1"/>
</dbReference>
<dbReference type="PANTHER" id="PTHR10196">
    <property type="entry name" value="SUGAR KINASE"/>
    <property type="match status" value="1"/>
</dbReference>
<keyword evidence="4" id="KW-0418">Kinase</keyword>
<proteinExistence type="inferred from homology"/>
<dbReference type="SUPFAM" id="SSF53067">
    <property type="entry name" value="Actin-like ATPase domain"/>
    <property type="match status" value="1"/>
</dbReference>
<gene>
    <name evidence="7" type="ORF">AB6A40_009673</name>
</gene>
<dbReference type="GO" id="GO:0016301">
    <property type="term" value="F:kinase activity"/>
    <property type="evidence" value="ECO:0007669"/>
    <property type="project" value="UniProtKB-KW"/>
</dbReference>
<name>A0ABD6ESL7_9BILA</name>
<accession>A0ABD6ESL7</accession>
<dbReference type="EMBL" id="JBGFUD010010622">
    <property type="protein sequence ID" value="MFH4982964.1"/>
    <property type="molecule type" value="Genomic_DNA"/>
</dbReference>
<evidence type="ECO:0000313" key="7">
    <source>
        <dbReference type="EMBL" id="MFH4982964.1"/>
    </source>
</evidence>
<comment type="caution">
    <text evidence="7">The sequence shown here is derived from an EMBL/GenBank/DDBJ whole genome shotgun (WGS) entry which is preliminary data.</text>
</comment>
<evidence type="ECO:0000256" key="4">
    <source>
        <dbReference type="ARBA" id="ARBA00022777"/>
    </source>
</evidence>
<dbReference type="PANTHER" id="PTHR10196:SF69">
    <property type="entry name" value="GLYCEROL KINASE"/>
    <property type="match status" value="1"/>
</dbReference>
<evidence type="ECO:0000313" key="8">
    <source>
        <dbReference type="Proteomes" id="UP001608902"/>
    </source>
</evidence>
<feature type="domain" description="Carbohydrate kinase FGGY C-terminal" evidence="6">
    <location>
        <begin position="15"/>
        <end position="63"/>
    </location>
</feature>
<comment type="similarity">
    <text evidence="1">Belongs to the FGGY kinase family.</text>
</comment>
<keyword evidence="5" id="KW-0067">ATP-binding</keyword>
<evidence type="ECO:0000256" key="1">
    <source>
        <dbReference type="ARBA" id="ARBA00009156"/>
    </source>
</evidence>
<dbReference type="Gene3D" id="3.30.420.40">
    <property type="match status" value="1"/>
</dbReference>
<evidence type="ECO:0000256" key="2">
    <source>
        <dbReference type="ARBA" id="ARBA00022679"/>
    </source>
</evidence>
<organism evidence="7 8">
    <name type="scientific">Gnathostoma spinigerum</name>
    <dbReference type="NCBI Taxonomy" id="75299"/>
    <lineage>
        <taxon>Eukaryota</taxon>
        <taxon>Metazoa</taxon>
        <taxon>Ecdysozoa</taxon>
        <taxon>Nematoda</taxon>
        <taxon>Chromadorea</taxon>
        <taxon>Rhabditida</taxon>
        <taxon>Spirurina</taxon>
        <taxon>Gnathostomatomorpha</taxon>
        <taxon>Gnathostomatoidea</taxon>
        <taxon>Gnathostomatidae</taxon>
        <taxon>Gnathostoma</taxon>
    </lineage>
</organism>
<reference evidence="7 8" key="1">
    <citation type="submission" date="2024-08" db="EMBL/GenBank/DDBJ databases">
        <title>Gnathostoma spinigerum genome.</title>
        <authorList>
            <person name="Gonzalez-Bertolin B."/>
            <person name="Monzon S."/>
            <person name="Zaballos A."/>
            <person name="Jimenez P."/>
            <person name="Dekumyoy P."/>
            <person name="Varona S."/>
            <person name="Cuesta I."/>
            <person name="Sumanam S."/>
            <person name="Adisakwattana P."/>
            <person name="Gasser R.B."/>
            <person name="Hernandez-Gonzalez A."/>
            <person name="Young N.D."/>
            <person name="Perteguer M.J."/>
        </authorList>
    </citation>
    <scope>NUCLEOTIDE SEQUENCE [LARGE SCALE GENOMIC DNA]</scope>
    <source>
        <strain evidence="7">AL3</strain>
        <tissue evidence="7">Liver</tissue>
    </source>
</reference>
<evidence type="ECO:0000256" key="5">
    <source>
        <dbReference type="ARBA" id="ARBA00022840"/>
    </source>
</evidence>
<dbReference type="AlphaFoldDB" id="A0ABD6ESL7"/>
<evidence type="ECO:0000259" key="6">
    <source>
        <dbReference type="Pfam" id="PF02782"/>
    </source>
</evidence>
<keyword evidence="3" id="KW-0547">Nucleotide-binding</keyword>
<keyword evidence="8" id="KW-1185">Reference proteome</keyword>
<dbReference type="Proteomes" id="UP001608902">
    <property type="component" value="Unassembled WGS sequence"/>
</dbReference>
<dbReference type="InterPro" id="IPR043129">
    <property type="entry name" value="ATPase_NBD"/>
</dbReference>